<comment type="caution">
    <text evidence="2">The sequence shown here is derived from an EMBL/GenBank/DDBJ whole genome shotgun (WGS) entry which is preliminary data.</text>
</comment>
<name>A0AAI8YJQ7_9PEZI</name>
<feature type="compositionally biased region" description="Polar residues" evidence="1">
    <location>
        <begin position="58"/>
        <end position="70"/>
    </location>
</feature>
<feature type="compositionally biased region" description="Polar residues" evidence="1">
    <location>
        <begin position="1"/>
        <end position="12"/>
    </location>
</feature>
<reference evidence="2" key="1">
    <citation type="submission" date="2023-10" db="EMBL/GenBank/DDBJ databases">
        <authorList>
            <person name="Hackl T."/>
        </authorList>
    </citation>
    <scope>NUCLEOTIDE SEQUENCE</scope>
</reference>
<evidence type="ECO:0000313" key="2">
    <source>
        <dbReference type="EMBL" id="CAJ2507290.1"/>
    </source>
</evidence>
<accession>A0AAI8YJQ7</accession>
<sequence>MADLTAATQARATTHPLKLKKAIPSSFEPANLDKNGVSLPAPNFREVAGDVAEPPPTSTSEGQPETQSFKPQRGKKQRNGYENDSGSDSDDKDPRYNKGHVDNSAVRRRTKKPVKGQPTDLVRVGEVPTPMSLTPEETAHETLGGPCTAFDATKESDLLEDLIRRAEEELILRRGRLNEFSKRPSHSNTSKLLGIIQDLHDALANIPRSSNWYERGSHLHLVNSRFRGDCIITLSTFSAILESKILGDLKERVMLGPDAGPSISEAMGLAPCETPEQCQQDESIPPQYVDWAFQQEVDLTGPLSLILIKGGNPASIKKVSWGDADRLGWSQINAFNPSQPEATPRWFRYEYDEIRGHAFKIAIDGEVLGLWTSSGDIAWEERSIEHKYRQPTSWSSLG</sequence>
<keyword evidence="3" id="KW-1185">Reference proteome</keyword>
<dbReference type="Proteomes" id="UP001295740">
    <property type="component" value="Unassembled WGS sequence"/>
</dbReference>
<proteinExistence type="predicted"/>
<protein>
    <submittedName>
        <fullName evidence="2">Uu.00g084760.m01.CDS01</fullName>
    </submittedName>
</protein>
<dbReference type="EMBL" id="CAUWAG010000010">
    <property type="protein sequence ID" value="CAJ2507290.1"/>
    <property type="molecule type" value="Genomic_DNA"/>
</dbReference>
<feature type="compositionally biased region" description="Basic and acidic residues" evidence="1">
    <location>
        <begin position="92"/>
        <end position="101"/>
    </location>
</feature>
<dbReference type="AlphaFoldDB" id="A0AAI8YJQ7"/>
<feature type="region of interest" description="Disordered" evidence="1">
    <location>
        <begin position="1"/>
        <end position="122"/>
    </location>
</feature>
<organism evidence="2 3">
    <name type="scientific">Anthostomella pinea</name>
    <dbReference type="NCBI Taxonomy" id="933095"/>
    <lineage>
        <taxon>Eukaryota</taxon>
        <taxon>Fungi</taxon>
        <taxon>Dikarya</taxon>
        <taxon>Ascomycota</taxon>
        <taxon>Pezizomycotina</taxon>
        <taxon>Sordariomycetes</taxon>
        <taxon>Xylariomycetidae</taxon>
        <taxon>Xylariales</taxon>
        <taxon>Xylariaceae</taxon>
        <taxon>Anthostomella</taxon>
    </lineage>
</organism>
<evidence type="ECO:0000313" key="3">
    <source>
        <dbReference type="Proteomes" id="UP001295740"/>
    </source>
</evidence>
<evidence type="ECO:0000256" key="1">
    <source>
        <dbReference type="SAM" id="MobiDB-lite"/>
    </source>
</evidence>
<gene>
    <name evidence="2" type="ORF">KHLLAP_LOCUS7758</name>
</gene>